<reference evidence="1 2" key="1">
    <citation type="submission" date="2009-01" db="EMBL/GenBank/DDBJ databases">
        <authorList>
            <person name="Fulton L."/>
            <person name="Clifton S."/>
            <person name="Chinwalla A.T."/>
            <person name="Mitreva M."/>
            <person name="Sodergren E."/>
            <person name="Weinstock G."/>
            <person name="Clifton S."/>
            <person name="Dooling D.J."/>
            <person name="Fulton B."/>
            <person name="Minx P."/>
            <person name="Pepin K.H."/>
            <person name="Johnson M."/>
            <person name="Bhonagiri V."/>
            <person name="Nash W.E."/>
            <person name="Mardis E.R."/>
            <person name="Wilson R.K."/>
        </authorList>
    </citation>
    <scope>NUCLEOTIDE SEQUENCE [LARGE SCALE GENOMIC DNA]</scope>
    <source>
        <strain evidence="1 2">ATCC 33806</strain>
    </source>
</reference>
<name>C0E3C1_9CORY</name>
<evidence type="ECO:0000313" key="2">
    <source>
        <dbReference type="Proteomes" id="UP000006247"/>
    </source>
</evidence>
<evidence type="ECO:0000313" key="1">
    <source>
        <dbReference type="EMBL" id="EEG27055.1"/>
    </source>
</evidence>
<protein>
    <submittedName>
        <fullName evidence="1">Uncharacterized protein</fullName>
    </submittedName>
</protein>
<dbReference type="Proteomes" id="UP000006247">
    <property type="component" value="Unassembled WGS sequence"/>
</dbReference>
<organism evidence="1 2">
    <name type="scientific">Corynebacterium matruchotii ATCC 33806</name>
    <dbReference type="NCBI Taxonomy" id="566549"/>
    <lineage>
        <taxon>Bacteria</taxon>
        <taxon>Bacillati</taxon>
        <taxon>Actinomycetota</taxon>
        <taxon>Actinomycetes</taxon>
        <taxon>Mycobacteriales</taxon>
        <taxon>Corynebacteriaceae</taxon>
        <taxon>Corynebacterium</taxon>
    </lineage>
</organism>
<accession>C0E3C1</accession>
<dbReference type="AlphaFoldDB" id="C0E3C1"/>
<dbReference type="EMBL" id="ACEB01000021">
    <property type="protein sequence ID" value="EEG27055.1"/>
    <property type="molecule type" value="Genomic_DNA"/>
</dbReference>
<proteinExistence type="predicted"/>
<comment type="caution">
    <text evidence="1">The sequence shown here is derived from an EMBL/GenBank/DDBJ whole genome shotgun (WGS) entry which is preliminary data.</text>
</comment>
<gene>
    <name evidence="1" type="ORF">CORMATOL_01484</name>
</gene>
<sequence length="307" mass="30730">MHYGVAEDVDAAPPGASGELGVLAGCEVDVSFAVEFDEFFQDDGAGGHVDAEGEGFGGEDDFEEAVDEEFFDDVAEGWEHAGVVGGEAAGEGGAPVAVAEDFEVFFGDGGDVGVDDVFDAVGFFWGGEVDAGAEALGEGAVASDAGEDEGDGWQHVVGCEDGGDFGSAEGSVVGFWWLCGVVGVGAAGAEGGVVVLVGVFEFVDVGGELVVEGGGVGFEEWVEGGAYEHPLVEGDGSVVGDDDVGVAADGGKPVAEFFGVADCCGESDDFDGVVEAKDDFFPDAAAGFVGEVVDFVHDDVGEAVEGG</sequence>
<dbReference type="HOGENOM" id="CLU_905248_0_0_11"/>